<dbReference type="PANTHER" id="PTHR43640:SF1">
    <property type="entry name" value="THIOREDOXIN-DEPENDENT PEROXIREDOXIN"/>
    <property type="match status" value="1"/>
</dbReference>
<accession>A0ABX0U5Y4</accession>
<dbReference type="SUPFAM" id="SSF52833">
    <property type="entry name" value="Thioredoxin-like"/>
    <property type="match status" value="1"/>
</dbReference>
<dbReference type="InterPro" id="IPR000866">
    <property type="entry name" value="AhpC/TSA"/>
</dbReference>
<comment type="caution">
    <text evidence="2">The sequence shown here is derived from an EMBL/GenBank/DDBJ whole genome shotgun (WGS) entry which is preliminary data.</text>
</comment>
<feature type="domain" description="Thioredoxin" evidence="1">
    <location>
        <begin position="9"/>
        <end position="165"/>
    </location>
</feature>
<dbReference type="InterPro" id="IPR047262">
    <property type="entry name" value="PRX-like1"/>
</dbReference>
<dbReference type="RefSeq" id="WP_167183916.1">
    <property type="nucleotide sequence ID" value="NZ_JAASQL010000001.1"/>
</dbReference>
<evidence type="ECO:0000259" key="1">
    <source>
        <dbReference type="PROSITE" id="PS51352"/>
    </source>
</evidence>
<dbReference type="GO" id="GO:0016853">
    <property type="term" value="F:isomerase activity"/>
    <property type="evidence" value="ECO:0007669"/>
    <property type="project" value="UniProtKB-KW"/>
</dbReference>
<evidence type="ECO:0000313" key="3">
    <source>
        <dbReference type="Proteomes" id="UP000745859"/>
    </source>
</evidence>
<sequence length="184" mass="20239">MALTPSNKLSKGTKAPNFTLPNVVTGNAVSLEEIKGKKGTVVLFICNHCPFVIHINPLLVALANEYQAKGIGFVAISSNDVENYPQDAPDLMKIHAEENNYSFPYLYDETQQVAKEYDAACTPDVYVFDKELKLYYHGQLDNSRPGNGIPSTGNNIKSILENLGQAKLYLGEEKPSVGCGIKWK</sequence>
<dbReference type="EMBL" id="JAASQL010000001">
    <property type="protein sequence ID" value="NIJ44257.1"/>
    <property type="molecule type" value="Genomic_DNA"/>
</dbReference>
<dbReference type="Gene3D" id="3.40.30.10">
    <property type="entry name" value="Glutaredoxin"/>
    <property type="match status" value="1"/>
</dbReference>
<proteinExistence type="predicted"/>
<keyword evidence="3" id="KW-1185">Reference proteome</keyword>
<dbReference type="InterPro" id="IPR036249">
    <property type="entry name" value="Thioredoxin-like_sf"/>
</dbReference>
<dbReference type="Pfam" id="PF00578">
    <property type="entry name" value="AhpC-TSA"/>
    <property type="match status" value="1"/>
</dbReference>
<dbReference type="InterPro" id="IPR013766">
    <property type="entry name" value="Thioredoxin_domain"/>
</dbReference>
<gene>
    <name evidence="2" type="ORF">FHR24_000696</name>
</gene>
<dbReference type="PANTHER" id="PTHR43640">
    <property type="entry name" value="OS07G0260300 PROTEIN"/>
    <property type="match status" value="1"/>
</dbReference>
<name>A0ABX0U5Y4_9FLAO</name>
<reference evidence="2 3" key="1">
    <citation type="submission" date="2020-03" db="EMBL/GenBank/DDBJ databases">
        <title>Genomic Encyclopedia of Type Strains, Phase IV (KMG-IV): sequencing the most valuable type-strain genomes for metagenomic binning, comparative biology and taxonomic classification.</title>
        <authorList>
            <person name="Goeker M."/>
        </authorList>
    </citation>
    <scope>NUCLEOTIDE SEQUENCE [LARGE SCALE GENOMIC DNA]</scope>
    <source>
        <strain evidence="2 3">DSM 101599</strain>
    </source>
</reference>
<evidence type="ECO:0000313" key="2">
    <source>
        <dbReference type="EMBL" id="NIJ44257.1"/>
    </source>
</evidence>
<protein>
    <submittedName>
        <fullName evidence="2">Thiol-disulfide isomerase/thioredoxin</fullName>
    </submittedName>
</protein>
<dbReference type="PROSITE" id="PS51352">
    <property type="entry name" value="THIOREDOXIN_2"/>
    <property type="match status" value="1"/>
</dbReference>
<keyword evidence="2" id="KW-0413">Isomerase</keyword>
<organism evidence="2 3">
    <name type="scientific">Wenyingzhuangia heitensis</name>
    <dbReference type="NCBI Taxonomy" id="1487859"/>
    <lineage>
        <taxon>Bacteria</taxon>
        <taxon>Pseudomonadati</taxon>
        <taxon>Bacteroidota</taxon>
        <taxon>Flavobacteriia</taxon>
        <taxon>Flavobacteriales</taxon>
        <taxon>Flavobacteriaceae</taxon>
        <taxon>Wenyingzhuangia</taxon>
    </lineage>
</organism>
<dbReference type="CDD" id="cd02969">
    <property type="entry name" value="PRX_like1"/>
    <property type="match status" value="1"/>
</dbReference>
<dbReference type="Proteomes" id="UP000745859">
    <property type="component" value="Unassembled WGS sequence"/>
</dbReference>